<dbReference type="SUPFAM" id="SSF52540">
    <property type="entry name" value="P-loop containing nucleoside triphosphate hydrolases"/>
    <property type="match status" value="1"/>
</dbReference>
<proteinExistence type="predicted"/>
<keyword evidence="2" id="KW-1185">Reference proteome</keyword>
<gene>
    <name evidence="1" type="ORF">SAMN04488072_10486</name>
</gene>
<protein>
    <recommendedName>
        <fullName evidence="3">Uridine kinase</fullName>
    </recommendedName>
</protein>
<accession>A0A1I0X424</accession>
<dbReference type="InterPro" id="IPR027417">
    <property type="entry name" value="P-loop_NTPase"/>
</dbReference>
<evidence type="ECO:0000313" key="2">
    <source>
        <dbReference type="Proteomes" id="UP000198642"/>
    </source>
</evidence>
<reference evidence="1 2" key="1">
    <citation type="submission" date="2016-10" db="EMBL/GenBank/DDBJ databases">
        <authorList>
            <person name="de Groot N.N."/>
        </authorList>
    </citation>
    <scope>NUCLEOTIDE SEQUENCE [LARGE SCALE GENOMIC DNA]</scope>
    <source>
        <strain evidence="1 2">CGMCC 1.3702</strain>
    </source>
</reference>
<dbReference type="EMBL" id="FOJW01000004">
    <property type="protein sequence ID" value="SFA94803.1"/>
    <property type="molecule type" value="Genomic_DNA"/>
</dbReference>
<dbReference type="Gene3D" id="3.40.50.300">
    <property type="entry name" value="P-loop containing nucleotide triphosphate hydrolases"/>
    <property type="match status" value="1"/>
</dbReference>
<organism evidence="1 2">
    <name type="scientific">Lentibacillus halodurans</name>
    <dbReference type="NCBI Taxonomy" id="237679"/>
    <lineage>
        <taxon>Bacteria</taxon>
        <taxon>Bacillati</taxon>
        <taxon>Bacillota</taxon>
        <taxon>Bacilli</taxon>
        <taxon>Bacillales</taxon>
        <taxon>Bacillaceae</taxon>
        <taxon>Lentibacillus</taxon>
    </lineage>
</organism>
<sequence length="46" mass="5018">MKDPLIVSIAAVSGVGKTSVTNCLLNRLDGARALYFDDYEFKGVLR</sequence>
<evidence type="ECO:0008006" key="3">
    <source>
        <dbReference type="Google" id="ProtNLM"/>
    </source>
</evidence>
<dbReference type="Proteomes" id="UP000198642">
    <property type="component" value="Unassembled WGS sequence"/>
</dbReference>
<evidence type="ECO:0000313" key="1">
    <source>
        <dbReference type="EMBL" id="SFA94803.1"/>
    </source>
</evidence>
<name>A0A1I0X424_9BACI</name>
<dbReference type="AlphaFoldDB" id="A0A1I0X424"/>